<evidence type="ECO:0000256" key="1">
    <source>
        <dbReference type="SAM" id="Phobius"/>
    </source>
</evidence>
<feature type="domain" description="Helix-hairpin-helix DNA-binding motif class 1" evidence="2">
    <location>
        <begin position="198"/>
        <end position="217"/>
    </location>
</feature>
<dbReference type="NCBIfam" id="TIGR00426">
    <property type="entry name" value="competence protein ComEA helix-hairpin-helix repeat region"/>
    <property type="match status" value="1"/>
</dbReference>
<proteinExistence type="predicted"/>
<reference evidence="4" key="1">
    <citation type="submission" date="2016-10" db="EMBL/GenBank/DDBJ databases">
        <authorList>
            <person name="Varghese N."/>
            <person name="Submissions S."/>
        </authorList>
    </citation>
    <scope>NUCLEOTIDE SEQUENCE [LARGE SCALE GENOMIC DNA]</scope>
    <source>
        <strain evidence="4">DSM 44260</strain>
    </source>
</reference>
<organism evidence="3 4">
    <name type="scientific">Actinokineospora terrae</name>
    <dbReference type="NCBI Taxonomy" id="155974"/>
    <lineage>
        <taxon>Bacteria</taxon>
        <taxon>Bacillati</taxon>
        <taxon>Actinomycetota</taxon>
        <taxon>Actinomycetes</taxon>
        <taxon>Pseudonocardiales</taxon>
        <taxon>Pseudonocardiaceae</taxon>
        <taxon>Actinokineospora</taxon>
    </lineage>
</organism>
<keyword evidence="1" id="KW-0472">Membrane</keyword>
<dbReference type="Proteomes" id="UP000199051">
    <property type="component" value="Unassembled WGS sequence"/>
</dbReference>
<dbReference type="AlphaFoldDB" id="A0A1H9QYF7"/>
<keyword evidence="4" id="KW-1185">Reference proteome</keyword>
<dbReference type="EMBL" id="FOGI01000004">
    <property type="protein sequence ID" value="SER65506.1"/>
    <property type="molecule type" value="Genomic_DNA"/>
</dbReference>
<dbReference type="GO" id="GO:0015628">
    <property type="term" value="P:protein secretion by the type II secretion system"/>
    <property type="evidence" value="ECO:0007669"/>
    <property type="project" value="TreeGrafter"/>
</dbReference>
<evidence type="ECO:0000313" key="4">
    <source>
        <dbReference type="Proteomes" id="UP000199051"/>
    </source>
</evidence>
<dbReference type="GO" id="GO:0006281">
    <property type="term" value="P:DNA repair"/>
    <property type="evidence" value="ECO:0007669"/>
    <property type="project" value="InterPro"/>
</dbReference>
<evidence type="ECO:0000313" key="3">
    <source>
        <dbReference type="EMBL" id="SER65506.1"/>
    </source>
</evidence>
<dbReference type="RefSeq" id="WP_092777083.1">
    <property type="nucleotide sequence ID" value="NZ_FOGI01000004.1"/>
</dbReference>
<dbReference type="GO" id="GO:0015627">
    <property type="term" value="C:type II protein secretion system complex"/>
    <property type="evidence" value="ECO:0007669"/>
    <property type="project" value="TreeGrafter"/>
</dbReference>
<dbReference type="Pfam" id="PF12836">
    <property type="entry name" value="HHH_3"/>
    <property type="match status" value="1"/>
</dbReference>
<protein>
    <submittedName>
        <fullName evidence="3">Competence protein ComEA</fullName>
    </submittedName>
</protein>
<feature type="domain" description="Helix-hairpin-helix DNA-binding motif class 1" evidence="2">
    <location>
        <begin position="168"/>
        <end position="187"/>
    </location>
</feature>
<dbReference type="PANTHER" id="PTHR21180:SF32">
    <property type="entry name" value="ENDONUCLEASE_EXONUCLEASE_PHOSPHATASE FAMILY DOMAIN-CONTAINING PROTEIN 1"/>
    <property type="match status" value="1"/>
</dbReference>
<dbReference type="STRING" id="155974.SAMN04487818_104494"/>
<dbReference type="GO" id="GO:0003677">
    <property type="term" value="F:DNA binding"/>
    <property type="evidence" value="ECO:0007669"/>
    <property type="project" value="InterPro"/>
</dbReference>
<dbReference type="InterPro" id="IPR051675">
    <property type="entry name" value="Endo/Exo/Phosphatase_dom_1"/>
</dbReference>
<dbReference type="InterPro" id="IPR004509">
    <property type="entry name" value="Competence_ComEA_HhH"/>
</dbReference>
<dbReference type="Pfam" id="PF10531">
    <property type="entry name" value="SLBB"/>
    <property type="match status" value="1"/>
</dbReference>
<dbReference type="SMART" id="SM00278">
    <property type="entry name" value="HhH1"/>
    <property type="match status" value="2"/>
</dbReference>
<name>A0A1H9QYF7_9PSEU</name>
<dbReference type="SUPFAM" id="SSF47781">
    <property type="entry name" value="RuvA domain 2-like"/>
    <property type="match status" value="1"/>
</dbReference>
<accession>A0A1H9QYF7</accession>
<dbReference type="InterPro" id="IPR010994">
    <property type="entry name" value="RuvA_2-like"/>
</dbReference>
<keyword evidence="1" id="KW-0812">Transmembrane</keyword>
<sequence length="221" mass="23175">MADEQRVKQIDSVLARLAAIAGRPWDRGESDTEQPRRRRFPVSVAIGLAVAAVAVVGVLAFSGSPPTGEPAPALAAAAVEQPPVATIVVDVVGKVREPGLRTLPDGARVDDALRAGGGALPGTDLTSLNLARKLVDGEQIHVGAPAPPVPEDVPEPGGKVNLNTATLARLDTLPGVGTVTAQRILDWRAKHGRFTKVDQLREVDGIGPARYETLRDLVVIR</sequence>
<dbReference type="InterPro" id="IPR003583">
    <property type="entry name" value="Hlx-hairpin-Hlx_DNA-bd_motif"/>
</dbReference>
<gene>
    <name evidence="3" type="ORF">SAMN04487818_104494</name>
</gene>
<dbReference type="Gene3D" id="1.10.150.320">
    <property type="entry name" value="Photosystem II 12 kDa extrinsic protein"/>
    <property type="match status" value="1"/>
</dbReference>
<feature type="transmembrane region" description="Helical" evidence="1">
    <location>
        <begin position="40"/>
        <end position="61"/>
    </location>
</feature>
<dbReference type="InterPro" id="IPR019554">
    <property type="entry name" value="Soluble_ligand-bd"/>
</dbReference>
<evidence type="ECO:0000259" key="2">
    <source>
        <dbReference type="SMART" id="SM00278"/>
    </source>
</evidence>
<keyword evidence="1" id="KW-1133">Transmembrane helix</keyword>
<dbReference type="PANTHER" id="PTHR21180">
    <property type="entry name" value="ENDONUCLEASE/EXONUCLEASE/PHOSPHATASE FAMILY DOMAIN-CONTAINING PROTEIN 1"/>
    <property type="match status" value="1"/>
</dbReference>